<accession>A0ABM7RGT2</accession>
<dbReference type="Proteomes" id="UP001374893">
    <property type="component" value="Chromosome"/>
</dbReference>
<dbReference type="RefSeq" id="WP_338684856.1">
    <property type="nucleotide sequence ID" value="NZ_AP024702.1"/>
</dbReference>
<name>A0ABM7RGT2_9BACT</name>
<evidence type="ECO:0000313" key="3">
    <source>
        <dbReference type="Proteomes" id="UP001374893"/>
    </source>
</evidence>
<keyword evidence="1" id="KW-0732">Signal</keyword>
<evidence type="ECO:0000256" key="1">
    <source>
        <dbReference type="SAM" id="SignalP"/>
    </source>
</evidence>
<dbReference type="EMBL" id="AP024702">
    <property type="protein sequence ID" value="BCX48565.1"/>
    <property type="molecule type" value="Genomic_DNA"/>
</dbReference>
<feature type="chain" id="PRO_5047239480" description="Lipoprotein" evidence="1">
    <location>
        <begin position="21"/>
        <end position="124"/>
    </location>
</feature>
<keyword evidence="3" id="KW-1185">Reference proteome</keyword>
<protein>
    <recommendedName>
        <fullName evidence="4">Lipoprotein</fullName>
    </recommendedName>
</protein>
<feature type="signal peptide" evidence="1">
    <location>
        <begin position="1"/>
        <end position="20"/>
    </location>
</feature>
<gene>
    <name evidence="2" type="ORF">HAHE_24730</name>
</gene>
<organism evidence="2 3">
    <name type="scientific">Haloferula helveola</name>
    <dbReference type="NCBI Taxonomy" id="490095"/>
    <lineage>
        <taxon>Bacteria</taxon>
        <taxon>Pseudomonadati</taxon>
        <taxon>Verrucomicrobiota</taxon>
        <taxon>Verrucomicrobiia</taxon>
        <taxon>Verrucomicrobiales</taxon>
        <taxon>Verrucomicrobiaceae</taxon>
        <taxon>Haloferula</taxon>
    </lineage>
</organism>
<dbReference type="PROSITE" id="PS51257">
    <property type="entry name" value="PROKAR_LIPOPROTEIN"/>
    <property type="match status" value="1"/>
</dbReference>
<evidence type="ECO:0008006" key="4">
    <source>
        <dbReference type="Google" id="ProtNLM"/>
    </source>
</evidence>
<proteinExistence type="predicted"/>
<evidence type="ECO:0000313" key="2">
    <source>
        <dbReference type="EMBL" id="BCX48565.1"/>
    </source>
</evidence>
<reference evidence="2 3" key="1">
    <citation type="submission" date="2021-06" db="EMBL/GenBank/DDBJ databases">
        <title>Complete genome of Haloferula helveola possessing various polysaccharide degrading enzymes.</title>
        <authorList>
            <person name="Takami H."/>
            <person name="Huang C."/>
            <person name="Hamasaki K."/>
        </authorList>
    </citation>
    <scope>NUCLEOTIDE SEQUENCE [LARGE SCALE GENOMIC DNA]</scope>
    <source>
        <strain evidence="2 3">CN-1</strain>
    </source>
</reference>
<sequence length="124" mass="13743">MRLLLTLPFLAVLASCANSASQSQILNRAKAEVAYRESWSDAAYIRVDEKPGHGCRLWKVTAGAFDYSSYPDYQGIELVPGTERRMCFTKDGCLLRYVDESSRCIVPPQPYVAPVTDSKSGMGK</sequence>